<organism evidence="2 3">
    <name type="scientific">Nannocystis exedens</name>
    <dbReference type="NCBI Taxonomy" id="54"/>
    <lineage>
        <taxon>Bacteria</taxon>
        <taxon>Pseudomonadati</taxon>
        <taxon>Myxococcota</taxon>
        <taxon>Polyangia</taxon>
        <taxon>Nannocystales</taxon>
        <taxon>Nannocystaceae</taxon>
        <taxon>Nannocystis</taxon>
    </lineage>
</organism>
<feature type="transmembrane region" description="Helical" evidence="1">
    <location>
        <begin position="191"/>
        <end position="212"/>
    </location>
</feature>
<keyword evidence="3" id="KW-1185">Reference proteome</keyword>
<dbReference type="EMBL" id="FOMX01000048">
    <property type="protein sequence ID" value="SFF33125.1"/>
    <property type="molecule type" value="Genomic_DNA"/>
</dbReference>
<evidence type="ECO:0000313" key="2">
    <source>
        <dbReference type="EMBL" id="SFF33125.1"/>
    </source>
</evidence>
<sequence length="246" mass="27250">EFGLCHFAHDITARFRAQPTPPSTLKSLNNGAFVDSEEEWRRVAFFAPNWRPLHFNLAVLAEAQGKLGTAVSEYKEFRPHGSPDEQLIVDQRLDELGRRKMKISGAYKRQIALSATSMTLGVGAIGGAVAMFILGPRQTEKAKEWDAAAEQVAAMGNAPGCVEDTSCYNYYQEQAHVLRADADKFENRGKYLLYGGIYVVIIGLLLTTYSIIPLRNAIKSKRQLDGINLGKTRLKWNGGAGVTLRF</sequence>
<reference evidence="3" key="1">
    <citation type="submission" date="2016-10" db="EMBL/GenBank/DDBJ databases">
        <authorList>
            <person name="Varghese N."/>
            <person name="Submissions S."/>
        </authorList>
    </citation>
    <scope>NUCLEOTIDE SEQUENCE [LARGE SCALE GENOMIC DNA]</scope>
    <source>
        <strain evidence="3">ATCC 25963</strain>
    </source>
</reference>
<feature type="transmembrane region" description="Helical" evidence="1">
    <location>
        <begin position="111"/>
        <end position="134"/>
    </location>
</feature>
<keyword evidence="1" id="KW-0812">Transmembrane</keyword>
<keyword evidence="1" id="KW-0472">Membrane</keyword>
<dbReference type="STRING" id="54.SAMN02745121_08190"/>
<proteinExistence type="predicted"/>
<accession>A0A1I2HSJ0</accession>
<dbReference type="Proteomes" id="UP000199400">
    <property type="component" value="Unassembled WGS sequence"/>
</dbReference>
<gene>
    <name evidence="2" type="ORF">SAMN02745121_08190</name>
</gene>
<name>A0A1I2HSJ0_9BACT</name>
<keyword evidence="1" id="KW-1133">Transmembrane helix</keyword>
<dbReference type="AlphaFoldDB" id="A0A1I2HSJ0"/>
<evidence type="ECO:0000313" key="3">
    <source>
        <dbReference type="Proteomes" id="UP000199400"/>
    </source>
</evidence>
<feature type="non-terminal residue" evidence="2">
    <location>
        <position position="1"/>
    </location>
</feature>
<dbReference type="RefSeq" id="WP_218163380.1">
    <property type="nucleotide sequence ID" value="NZ_FOMX01000048.1"/>
</dbReference>
<evidence type="ECO:0000256" key="1">
    <source>
        <dbReference type="SAM" id="Phobius"/>
    </source>
</evidence>
<protein>
    <submittedName>
        <fullName evidence="2">Uncharacterized protein</fullName>
    </submittedName>
</protein>